<protein>
    <submittedName>
        <fullName evidence="2">Uncharacterized protein</fullName>
    </submittedName>
</protein>
<accession>A0A844XA00</accession>
<feature type="compositionally biased region" description="Basic and acidic residues" evidence="1">
    <location>
        <begin position="46"/>
        <end position="63"/>
    </location>
</feature>
<dbReference type="Proteomes" id="UP000461409">
    <property type="component" value="Unassembled WGS sequence"/>
</dbReference>
<proteinExistence type="predicted"/>
<reference evidence="2 3" key="1">
    <citation type="submission" date="2019-12" db="EMBL/GenBank/DDBJ databases">
        <authorList>
            <person name="Lee S.D."/>
        </authorList>
    </citation>
    <scope>NUCLEOTIDE SEQUENCE [LARGE SCALE GENOMIC DNA]</scope>
    <source>
        <strain evidence="2 3">GH3-10</strain>
    </source>
</reference>
<dbReference type="EMBL" id="WUBR01000001">
    <property type="protein sequence ID" value="MWV26633.1"/>
    <property type="molecule type" value="Genomic_DNA"/>
</dbReference>
<evidence type="ECO:0000313" key="2">
    <source>
        <dbReference type="EMBL" id="MWV26633.1"/>
    </source>
</evidence>
<evidence type="ECO:0000313" key="3">
    <source>
        <dbReference type="Proteomes" id="UP000461409"/>
    </source>
</evidence>
<name>A0A844XA00_9SPHN</name>
<evidence type="ECO:0000256" key="1">
    <source>
        <dbReference type="SAM" id="MobiDB-lite"/>
    </source>
</evidence>
<gene>
    <name evidence="2" type="ORF">GRF63_01825</name>
</gene>
<reference evidence="2 3" key="2">
    <citation type="submission" date="2020-02" db="EMBL/GenBank/DDBJ databases">
        <title>Erythrobacter dongmakensis sp. nov., isolated from a tidal mudflat.</title>
        <authorList>
            <person name="Kim I.S."/>
        </authorList>
    </citation>
    <scope>NUCLEOTIDE SEQUENCE [LARGE SCALE GENOMIC DNA]</scope>
    <source>
        <strain evidence="2 3">GH3-10</strain>
    </source>
</reference>
<comment type="caution">
    <text evidence="2">The sequence shown here is derived from an EMBL/GenBank/DDBJ whole genome shotgun (WGS) entry which is preliminary data.</text>
</comment>
<keyword evidence="3" id="KW-1185">Reference proteome</keyword>
<sequence>MMTDQTGNDRYAGTRPARQSQEQAPMVAGDMMEERKQAGVQMDQQPTREDQESRRKQAGEQSDKGFGYGAQDGEEMADAPDASERGYGGAAKEREEKLDDSE</sequence>
<dbReference type="AlphaFoldDB" id="A0A844XA00"/>
<organism evidence="2 3">
    <name type="scientific">Aurantiacibacter rhizosphaerae</name>
    <dbReference type="NCBI Taxonomy" id="2691582"/>
    <lineage>
        <taxon>Bacteria</taxon>
        <taxon>Pseudomonadati</taxon>
        <taxon>Pseudomonadota</taxon>
        <taxon>Alphaproteobacteria</taxon>
        <taxon>Sphingomonadales</taxon>
        <taxon>Erythrobacteraceae</taxon>
        <taxon>Aurantiacibacter</taxon>
    </lineage>
</organism>
<feature type="region of interest" description="Disordered" evidence="1">
    <location>
        <begin position="1"/>
        <end position="102"/>
    </location>
</feature>